<feature type="region of interest" description="Disordered" evidence="1">
    <location>
        <begin position="675"/>
        <end position="702"/>
    </location>
</feature>
<evidence type="ECO:0000256" key="1">
    <source>
        <dbReference type="SAM" id="MobiDB-lite"/>
    </source>
</evidence>
<dbReference type="AlphaFoldDB" id="A0A0G1GTJ1"/>
<evidence type="ECO:0000313" key="3">
    <source>
        <dbReference type="EMBL" id="KKT37573.1"/>
    </source>
</evidence>
<feature type="domain" description="TraG P-loop" evidence="2">
    <location>
        <begin position="251"/>
        <end position="559"/>
    </location>
</feature>
<dbReference type="Pfam" id="PF19044">
    <property type="entry name" value="P-loop_TraG"/>
    <property type="match status" value="1"/>
</dbReference>
<sequence length="702" mass="78035">MAIALPNIIKTFVNLQPPNQVRGGKLSKAPLSITDLIAPPMIEVDFDNIKMGNYFFRTLFVAGYPRYVNANWLEPLISFNHTLDISMYIYPQRSEEILENMKRKIGEMEATIQSDIKRGHVVEPSVQVALEDALGLQQEIAKGAQRFFQFALYVTIPSPNLENLNKTTRQVEATLGSLMIVTKKAVLQMEEGFKTTMPVGQDRLMITRNMDTTSLATTFPFTTSVLTANEGILYGLNEGNGSLIIFDRFSLENANTVVFGKSGSGKSYMVKLEVIRSLMFGTEVIILDPENEYETLTRALGGEYIKFQFGAGTKINPFDLGLLRVEVGDEENELNQKILSLHGFLRVIMGKLSATEDATLDRALVLTYKQKGITPDPATQTKESPLMEDLYKTLIGMENQIAIGLADRLEKFVKGSLVGIFDQQTNVEITNPLTVFSIRDLEDELRPIAMYLILDYIWTKVRRSIKRRILIVDEGWYLMKHPDSAQFLYSIAKRSRKYYLGLTTITQDVEDFMDVDLGKAIIQNSSLQILLKQSSAAIDKVAKVFYLSEGEQHLLLSCETGQGLFFAGPAHAGIRVIASPEEHALVTTKPQELEAMREKAKLEKLEIASPPPRQTANTFVSQSQLKTPPMTTVVVEDLLKKEPAPPLTLQPGIEAPGAPAIKLPAAIPVEFSPVSGPAAGKPANEPTTRPLFTVEPIDNKTK</sequence>
<dbReference type="NCBIfam" id="NF045971">
    <property type="entry name" value="conju_CD1110"/>
    <property type="match status" value="1"/>
</dbReference>
<accession>A0A0G1GTJ1</accession>
<protein>
    <submittedName>
        <fullName evidence="3">Type IV secretory pathway VirB4 component-like protein</fullName>
    </submittedName>
</protein>
<gene>
    <name evidence="3" type="ORF">UW22_C0023G0003</name>
</gene>
<evidence type="ECO:0000259" key="2">
    <source>
        <dbReference type="Pfam" id="PF19044"/>
    </source>
</evidence>
<dbReference type="Proteomes" id="UP000034617">
    <property type="component" value="Unassembled WGS sequence"/>
</dbReference>
<comment type="caution">
    <text evidence="3">The sequence shown here is derived from an EMBL/GenBank/DDBJ whole genome shotgun (WGS) entry which is preliminary data.</text>
</comment>
<dbReference type="EMBL" id="LCHM01000023">
    <property type="protein sequence ID" value="KKT37573.1"/>
    <property type="molecule type" value="Genomic_DNA"/>
</dbReference>
<dbReference type="SUPFAM" id="SSF52540">
    <property type="entry name" value="P-loop containing nucleoside triphosphate hydrolases"/>
    <property type="match status" value="1"/>
</dbReference>
<organism evidence="3 4">
    <name type="scientific">Candidatus Gottesmanbacteria bacterium GW2011_GWB1_44_11c</name>
    <dbReference type="NCBI Taxonomy" id="1618447"/>
    <lineage>
        <taxon>Bacteria</taxon>
        <taxon>Candidatus Gottesmaniibacteriota</taxon>
    </lineage>
</organism>
<proteinExistence type="predicted"/>
<dbReference type="Gene3D" id="1.10.8.730">
    <property type="match status" value="1"/>
</dbReference>
<dbReference type="InterPro" id="IPR051162">
    <property type="entry name" value="T4SS_component"/>
</dbReference>
<name>A0A0G1GTJ1_9BACT</name>
<dbReference type="Gene3D" id="3.40.50.300">
    <property type="entry name" value="P-loop containing nucleotide triphosphate hydrolases"/>
    <property type="match status" value="1"/>
</dbReference>
<dbReference type="PANTHER" id="PTHR30121">
    <property type="entry name" value="UNCHARACTERIZED PROTEIN YJGR-RELATED"/>
    <property type="match status" value="1"/>
</dbReference>
<evidence type="ECO:0000313" key="4">
    <source>
        <dbReference type="Proteomes" id="UP000034617"/>
    </source>
</evidence>
<dbReference type="PANTHER" id="PTHR30121:SF6">
    <property type="entry name" value="SLR6007 PROTEIN"/>
    <property type="match status" value="1"/>
</dbReference>
<dbReference type="InterPro" id="IPR027417">
    <property type="entry name" value="P-loop_NTPase"/>
</dbReference>
<dbReference type="InterPro" id="IPR043964">
    <property type="entry name" value="P-loop_TraG"/>
</dbReference>
<dbReference type="CDD" id="cd01127">
    <property type="entry name" value="TrwB_TraG_TraD_VirD4"/>
    <property type="match status" value="2"/>
</dbReference>
<reference evidence="3 4" key="1">
    <citation type="journal article" date="2015" name="Nature">
        <title>rRNA introns, odd ribosomes, and small enigmatic genomes across a large radiation of phyla.</title>
        <authorList>
            <person name="Brown C.T."/>
            <person name="Hug L.A."/>
            <person name="Thomas B.C."/>
            <person name="Sharon I."/>
            <person name="Castelle C.J."/>
            <person name="Singh A."/>
            <person name="Wilkins M.J."/>
            <person name="Williams K.H."/>
            <person name="Banfield J.F."/>
        </authorList>
    </citation>
    <scope>NUCLEOTIDE SEQUENCE [LARGE SCALE GENOMIC DNA]</scope>
</reference>